<feature type="compositionally biased region" description="Basic residues" evidence="1">
    <location>
        <begin position="14"/>
        <end position="25"/>
    </location>
</feature>
<evidence type="ECO:0000256" key="1">
    <source>
        <dbReference type="SAM" id="MobiDB-lite"/>
    </source>
</evidence>
<dbReference type="RefSeq" id="XP_025412634.1">
    <property type="nucleotide sequence ID" value="XM_025556849.1"/>
</dbReference>
<feature type="region of interest" description="Disordered" evidence="1">
    <location>
        <begin position="1"/>
        <end position="25"/>
    </location>
</feature>
<sequence length="69" mass="8078">MTITLFQQKENQRKIKNGSRKSIHEHRCHRTSPICQGCQKCRQSHNPSLQPIDELLIHEVRSSQNSKMP</sequence>
<protein>
    <submittedName>
        <fullName evidence="3">Uncharacterized protein LOC112685080</fullName>
    </submittedName>
</protein>
<dbReference type="OrthoDB" id="10365468at2759"/>
<dbReference type="GeneID" id="112685080"/>
<evidence type="ECO:0000313" key="3">
    <source>
        <dbReference type="RefSeq" id="XP_025412634.1"/>
    </source>
</evidence>
<accession>A0A8B8FNW9</accession>
<name>A0A8B8FNW9_9HEMI</name>
<organism evidence="2 3">
    <name type="scientific">Sipha flava</name>
    <name type="common">yellow sugarcane aphid</name>
    <dbReference type="NCBI Taxonomy" id="143950"/>
    <lineage>
        <taxon>Eukaryota</taxon>
        <taxon>Metazoa</taxon>
        <taxon>Ecdysozoa</taxon>
        <taxon>Arthropoda</taxon>
        <taxon>Hexapoda</taxon>
        <taxon>Insecta</taxon>
        <taxon>Pterygota</taxon>
        <taxon>Neoptera</taxon>
        <taxon>Paraneoptera</taxon>
        <taxon>Hemiptera</taxon>
        <taxon>Sternorrhyncha</taxon>
        <taxon>Aphidomorpha</taxon>
        <taxon>Aphidoidea</taxon>
        <taxon>Aphididae</taxon>
        <taxon>Sipha</taxon>
    </lineage>
</organism>
<evidence type="ECO:0000313" key="2">
    <source>
        <dbReference type="Proteomes" id="UP000694846"/>
    </source>
</evidence>
<dbReference type="Proteomes" id="UP000694846">
    <property type="component" value="Unplaced"/>
</dbReference>
<dbReference type="AlphaFoldDB" id="A0A8B8FNW9"/>
<reference evidence="3" key="1">
    <citation type="submission" date="2025-08" db="UniProtKB">
        <authorList>
            <consortium name="RefSeq"/>
        </authorList>
    </citation>
    <scope>IDENTIFICATION</scope>
    <source>
        <tissue evidence="3">Whole body</tissue>
    </source>
</reference>
<proteinExistence type="predicted"/>
<keyword evidence="2" id="KW-1185">Reference proteome</keyword>
<gene>
    <name evidence="3" type="primary">LOC112685080</name>
</gene>